<accession>A0A7G1Q6W3</accession>
<proteinExistence type="predicted"/>
<dbReference type="KEGG" id="ntg:NSCAC_0008"/>
<dbReference type="EMBL" id="LR778175">
    <property type="protein sequence ID" value="CAB1274112.1"/>
    <property type="molecule type" value="Genomic_DNA"/>
</dbReference>
<dbReference type="GO" id="GO:0016491">
    <property type="term" value="F:oxidoreductase activity"/>
    <property type="evidence" value="ECO:0007669"/>
    <property type="project" value="UniProtKB-KW"/>
</dbReference>
<organism evidence="1 2">
    <name type="scientific">Candidatus Nitrosacidococcus tergens</name>
    <dbReference type="NCBI Taxonomy" id="553981"/>
    <lineage>
        <taxon>Bacteria</taxon>
        <taxon>Pseudomonadati</taxon>
        <taxon>Pseudomonadota</taxon>
        <taxon>Gammaproteobacteria</taxon>
        <taxon>Chromatiales</taxon>
        <taxon>Chromatiaceae</taxon>
        <taxon>Candidatus Nitrosacidococcus</taxon>
    </lineage>
</organism>
<name>A0A7G1Q6W3_9GAMM</name>
<evidence type="ECO:0000313" key="2">
    <source>
        <dbReference type="Proteomes" id="UP000516072"/>
    </source>
</evidence>
<dbReference type="Proteomes" id="UP000516072">
    <property type="component" value="Chromosome"/>
</dbReference>
<dbReference type="AlphaFoldDB" id="A0A7G1Q6W3"/>
<dbReference type="RefSeq" id="WP_197744422.1">
    <property type="nucleotide sequence ID" value="NZ_LR778175.1"/>
</dbReference>
<keyword evidence="2" id="KW-1185">Reference proteome</keyword>
<reference evidence="1 2" key="1">
    <citation type="submission" date="2020-03" db="EMBL/GenBank/DDBJ databases">
        <authorList>
            <person name="Picone N."/>
        </authorList>
    </citation>
    <scope>NUCLEOTIDE SEQUENCE [LARGE SCALE GENOMIC DNA]</scope>
    <source>
        <strain evidence="1">NSCAC1</strain>
    </source>
</reference>
<evidence type="ECO:0000313" key="1">
    <source>
        <dbReference type="EMBL" id="CAB1274112.1"/>
    </source>
</evidence>
<sequence length="417" mass="46174">MVIPIGNGLWDEVPNPFNSIGSDVLKVRVNGHQITVLENSCTVTKYGFEQELGDNQPKIQGNPVNLATAITRIIGILNQSHSLLLSGLATDVAGIQASLKLARCYSATIAHIDSSLANILAVQYSGFFSTTLAEIKNRADLLLVIGGNLESDYLKFLEHCIWNNKNSFYPHSIQKKIIYLGCSFDILKEHPPYLPPPFVINCDSKCLPEILATLKAIAIGSTLQAKTVADIPIKQLYSLVELLKQAHYSVVTWATDQWPISHKELTTQILCELIGLINKTTRCSAFPLWGLPSAYQVCTWQTGYPTGISFFSDYPKYDPYLYATERILNSKEADSLIWISAFDQKFTPPTYAIPTIVLGRSGMNFTQNPEVFIPIGTPGIDHSGHIFCADHRVIPLYKLRSTNLASTAEVINTILKQ</sequence>
<protein>
    <submittedName>
        <fullName evidence="1">Formylmethanofuran dehydrogenase, subunit B</fullName>
        <ecNumber evidence="1">1.2.99.5</ecNumber>
    </submittedName>
</protein>
<dbReference type="EC" id="1.2.99.5" evidence="1"/>
<gene>
    <name evidence="1" type="ORF">NSCAC_0008</name>
</gene>
<keyword evidence="1" id="KW-0560">Oxidoreductase</keyword>